<dbReference type="Pfam" id="PF00023">
    <property type="entry name" value="Ank"/>
    <property type="match status" value="1"/>
</dbReference>
<keyword evidence="4" id="KW-1133">Transmembrane helix</keyword>
<feature type="repeat" description="ANK" evidence="3">
    <location>
        <begin position="71"/>
        <end position="103"/>
    </location>
</feature>
<dbReference type="InterPro" id="IPR036770">
    <property type="entry name" value="Ankyrin_rpt-contain_sf"/>
</dbReference>
<dbReference type="PROSITE" id="PS50088">
    <property type="entry name" value="ANK_REPEAT"/>
    <property type="match status" value="8"/>
</dbReference>
<proteinExistence type="predicted"/>
<name>A0AAD8EPT7_DIPPU</name>
<dbReference type="Pfam" id="PF12796">
    <property type="entry name" value="Ank_2"/>
    <property type="match status" value="3"/>
</dbReference>
<dbReference type="SMART" id="SM00248">
    <property type="entry name" value="ANK"/>
    <property type="match status" value="12"/>
</dbReference>
<organism evidence="5 6">
    <name type="scientific">Diploptera punctata</name>
    <name type="common">Pacific beetle cockroach</name>
    <dbReference type="NCBI Taxonomy" id="6984"/>
    <lineage>
        <taxon>Eukaryota</taxon>
        <taxon>Metazoa</taxon>
        <taxon>Ecdysozoa</taxon>
        <taxon>Arthropoda</taxon>
        <taxon>Hexapoda</taxon>
        <taxon>Insecta</taxon>
        <taxon>Pterygota</taxon>
        <taxon>Neoptera</taxon>
        <taxon>Polyneoptera</taxon>
        <taxon>Dictyoptera</taxon>
        <taxon>Blattodea</taxon>
        <taxon>Blaberoidea</taxon>
        <taxon>Blaberidae</taxon>
        <taxon>Diplopterinae</taxon>
        <taxon>Diploptera</taxon>
    </lineage>
</organism>
<evidence type="ECO:0000313" key="6">
    <source>
        <dbReference type="Proteomes" id="UP001233999"/>
    </source>
</evidence>
<dbReference type="SUPFAM" id="SSF48403">
    <property type="entry name" value="Ankyrin repeat"/>
    <property type="match status" value="1"/>
</dbReference>
<protein>
    <recommendedName>
        <fullName evidence="7">Transient receptor potential channel pyrexia</fullName>
    </recommendedName>
</protein>
<dbReference type="Proteomes" id="UP001233999">
    <property type="component" value="Unassembled WGS sequence"/>
</dbReference>
<evidence type="ECO:0008006" key="7">
    <source>
        <dbReference type="Google" id="ProtNLM"/>
    </source>
</evidence>
<feature type="repeat" description="ANK" evidence="3">
    <location>
        <begin position="410"/>
        <end position="442"/>
    </location>
</feature>
<comment type="caution">
    <text evidence="5">The sequence shown here is derived from an EMBL/GenBank/DDBJ whole genome shotgun (WGS) entry which is preliminary data.</text>
</comment>
<keyword evidence="4" id="KW-0812">Transmembrane</keyword>
<feature type="repeat" description="ANK" evidence="3">
    <location>
        <begin position="518"/>
        <end position="550"/>
    </location>
</feature>
<feature type="transmembrane region" description="Helical" evidence="4">
    <location>
        <begin position="727"/>
        <end position="745"/>
    </location>
</feature>
<feature type="repeat" description="ANK" evidence="3">
    <location>
        <begin position="332"/>
        <end position="364"/>
    </location>
</feature>
<feature type="repeat" description="ANK" evidence="3">
    <location>
        <begin position="169"/>
        <end position="201"/>
    </location>
</feature>
<sequence>MLKPTCVEEDENTSGTWMSMTDTCKYAFKRLDRRQRRLNTELLKSVEEGDVAKVIRCLEHGASPNATCAQHKITASHVAALTGNHDIIMVLWNQGADLKSMDLEGRTPLHLATWHGNVHCVKKILDAVPETINVKAGYVHKENHVVREDLDSWNHDHDFTKIKVPCLEPGSTALHVACQKLHVECMKLLLNVGADYESRDRIGMTPLDTIVKKNSVSQKKQSNQTVGRGHYWQFLQVFQILTNSGAKLSLNTTNFRTTPMHTAMMLHQMDAIPTIASAPRFILGSDHTGASPLHFAVTRRLELPLRVLLQSSITTVDKKFSDITDIDIKDFEGNTPLHLAVTSQWRPGVGIFLEAGADTCEKNAEGATVVHLAAEIGNNDILEEILNVPESKCVSFFFFFFFFYLFRDLHGETPMFKAVASRNAACVKLLLDAGARLRQVRADKSTLMHAAAQSGAHQVLQELIRRDHNSRIPMFEMTDSRGMTPLHLACGAGHTLCANVLMASGCSINITLNLESHTNCTPLHLAAAQGHHDIVDLLLSSTEASKMINSKDVHGCTPLHLACQKGHRECIRRLLLSGADLSAKIKRKRITAMELLFRNISQPIVFLESILDSHIAINEYSLNDPKCLITVDYRVLVPRDKCNKQMKVMDALFDTGMSSDQECLVLHPVMESFLFLKWRNWRTWFFYSLFVYLTFLIGFTMMIIHIYFTNEKQHTIVPWMSRINLKFFVFITLSWLVSVEVEYAWRLPRYYFVDLESWLKWSSYILSATVSGMGEDTGDWHRLMSSVAIIMVWAELMFQISRNPNWGFYINMFSKVAMNVCK</sequence>
<evidence type="ECO:0000256" key="4">
    <source>
        <dbReference type="SAM" id="Phobius"/>
    </source>
</evidence>
<accession>A0AAD8EPT7</accession>
<dbReference type="EMBL" id="JASPKZ010001610">
    <property type="protein sequence ID" value="KAJ9597432.1"/>
    <property type="molecule type" value="Genomic_DNA"/>
</dbReference>
<keyword evidence="6" id="KW-1185">Reference proteome</keyword>
<reference evidence="5" key="1">
    <citation type="journal article" date="2023" name="IScience">
        <title>Live-bearing cockroach genome reveals convergent evolutionary mechanisms linked to viviparity in insects and beyond.</title>
        <authorList>
            <person name="Fouks B."/>
            <person name="Harrison M.C."/>
            <person name="Mikhailova A.A."/>
            <person name="Marchal E."/>
            <person name="English S."/>
            <person name="Carruthers M."/>
            <person name="Jennings E.C."/>
            <person name="Chiamaka E.L."/>
            <person name="Frigard R.A."/>
            <person name="Pippel M."/>
            <person name="Attardo G.M."/>
            <person name="Benoit J.B."/>
            <person name="Bornberg-Bauer E."/>
            <person name="Tobe S.S."/>
        </authorList>
    </citation>
    <scope>NUCLEOTIDE SEQUENCE</scope>
    <source>
        <strain evidence="5">Stay&amp;Tobe</strain>
    </source>
</reference>
<keyword evidence="2 3" id="KW-0040">ANK repeat</keyword>
<keyword evidence="1" id="KW-0677">Repeat</keyword>
<evidence type="ECO:0000313" key="5">
    <source>
        <dbReference type="EMBL" id="KAJ9597432.1"/>
    </source>
</evidence>
<evidence type="ECO:0000256" key="2">
    <source>
        <dbReference type="ARBA" id="ARBA00023043"/>
    </source>
</evidence>
<feature type="repeat" description="ANK" evidence="3">
    <location>
        <begin position="554"/>
        <end position="586"/>
    </location>
</feature>
<dbReference type="PANTHER" id="PTHR24198">
    <property type="entry name" value="ANKYRIN REPEAT AND PROTEIN KINASE DOMAIN-CONTAINING PROTEIN"/>
    <property type="match status" value="1"/>
</dbReference>
<feature type="repeat" description="ANK" evidence="3">
    <location>
        <begin position="104"/>
        <end position="126"/>
    </location>
</feature>
<keyword evidence="4" id="KW-0472">Membrane</keyword>
<dbReference type="AlphaFoldDB" id="A0AAD8EPT7"/>
<evidence type="ECO:0000256" key="1">
    <source>
        <dbReference type="ARBA" id="ARBA00022737"/>
    </source>
</evidence>
<dbReference type="Gene3D" id="1.25.40.20">
    <property type="entry name" value="Ankyrin repeat-containing domain"/>
    <property type="match status" value="3"/>
</dbReference>
<gene>
    <name evidence="5" type="ORF">L9F63_011726</name>
</gene>
<dbReference type="PANTHER" id="PTHR24198:SF165">
    <property type="entry name" value="ANKYRIN REPEAT-CONTAINING PROTEIN-RELATED"/>
    <property type="match status" value="1"/>
</dbReference>
<feature type="transmembrane region" description="Helical" evidence="4">
    <location>
        <begin position="684"/>
        <end position="707"/>
    </location>
</feature>
<dbReference type="PROSITE" id="PS50297">
    <property type="entry name" value="ANK_REP_REGION"/>
    <property type="match status" value="7"/>
</dbReference>
<dbReference type="InterPro" id="IPR002110">
    <property type="entry name" value="Ankyrin_rpt"/>
</dbReference>
<feature type="repeat" description="ANK" evidence="3">
    <location>
        <begin position="481"/>
        <end position="513"/>
    </location>
</feature>
<dbReference type="PRINTS" id="PR01415">
    <property type="entry name" value="ANKYRIN"/>
</dbReference>
<reference evidence="5" key="2">
    <citation type="submission" date="2023-05" db="EMBL/GenBank/DDBJ databases">
        <authorList>
            <person name="Fouks B."/>
        </authorList>
    </citation>
    <scope>NUCLEOTIDE SEQUENCE</scope>
    <source>
        <strain evidence="5">Stay&amp;Tobe</strain>
        <tissue evidence="5">Testes</tissue>
    </source>
</reference>
<feature type="non-terminal residue" evidence="5">
    <location>
        <position position="822"/>
    </location>
</feature>
<evidence type="ECO:0000256" key="3">
    <source>
        <dbReference type="PROSITE-ProRule" id="PRU00023"/>
    </source>
</evidence>